<feature type="region of interest" description="Disordered" evidence="8">
    <location>
        <begin position="395"/>
        <end position="417"/>
    </location>
</feature>
<dbReference type="InterPro" id="IPR012719">
    <property type="entry name" value="Chap_CCT_gamma"/>
</dbReference>
<reference evidence="9 10" key="1">
    <citation type="submission" date="2016-03" db="EMBL/GenBank/DDBJ databases">
        <title>Whole genome sequencing of Grifola frondosa 9006-11.</title>
        <authorList>
            <person name="Min B."/>
            <person name="Park H."/>
            <person name="Kim J.-G."/>
            <person name="Cho H."/>
            <person name="Oh Y.-L."/>
            <person name="Kong W.-S."/>
            <person name="Choi I.-G."/>
        </authorList>
    </citation>
    <scope>NUCLEOTIDE SEQUENCE [LARGE SCALE GENOMIC DNA]</scope>
    <source>
        <strain evidence="9 10">9006-11</strain>
    </source>
</reference>
<evidence type="ECO:0000256" key="1">
    <source>
        <dbReference type="ARBA" id="ARBA00004496"/>
    </source>
</evidence>
<sequence length="417" mass="46625">MLALIKTSIGTKFVMRWSDLMCHLALQAVRIVAQDEGAVKTVDIKRYARVEKIPGGEIEQSKVLNGIMVNKDITHPKMRRRIMNPRIILLDCPLEYKKGESQTNIEISKEADWARIQEIEEEQVKGMVDKILEFKPDLVITEKGISDYAQHFLFKANVSAIRRVRKSDNNRIARAVGATIVNRLEDLRESDIGTQCGLFNIEKIGDEYYTFLTECTTPKACTILLRGPSKDILNEIDRNLADAMSVARNVYFNPLLAPGGGATEMAISVGLHAKARTITGVEGWPFRAVADAMEVIPRTLVQNSGGNAIRVLTELRAKHANGEYSWGINGETGKIVDMKTYGLYESASVKIQILKTAIEAARVLCGLTMWCRRLAKTRKEKPAVPHLRRWSKARLSRPGTRADTLQPRSPSIAVDIE</sequence>
<keyword evidence="7" id="KW-0143">Chaperone</keyword>
<dbReference type="OrthoDB" id="10248520at2759"/>
<evidence type="ECO:0000256" key="3">
    <source>
        <dbReference type="ARBA" id="ARBA00017187"/>
    </source>
</evidence>
<accession>A0A1C7LK88</accession>
<dbReference type="EMBL" id="LUGG01000052">
    <property type="protein sequence ID" value="OBZ65171.1"/>
    <property type="molecule type" value="Genomic_DNA"/>
</dbReference>
<evidence type="ECO:0000313" key="9">
    <source>
        <dbReference type="EMBL" id="OBZ65171.1"/>
    </source>
</evidence>
<dbReference type="Pfam" id="PF00118">
    <property type="entry name" value="Cpn60_TCP1"/>
    <property type="match status" value="1"/>
</dbReference>
<dbReference type="Gene3D" id="3.50.7.10">
    <property type="entry name" value="GroEL"/>
    <property type="match status" value="1"/>
</dbReference>
<dbReference type="OMA" id="CGGSTIR"/>
<dbReference type="InterPro" id="IPR027409">
    <property type="entry name" value="GroEL-like_apical_dom_sf"/>
</dbReference>
<comment type="similarity">
    <text evidence="2">Belongs to the TCP-1 chaperonin family.</text>
</comment>
<dbReference type="GO" id="GO:0005832">
    <property type="term" value="C:chaperonin-containing T-complex"/>
    <property type="evidence" value="ECO:0007669"/>
    <property type="project" value="UniProtKB-ARBA"/>
</dbReference>
<evidence type="ECO:0000256" key="4">
    <source>
        <dbReference type="ARBA" id="ARBA00022490"/>
    </source>
</evidence>
<dbReference type="GO" id="GO:0051082">
    <property type="term" value="F:unfolded protein binding"/>
    <property type="evidence" value="ECO:0007669"/>
    <property type="project" value="InterPro"/>
</dbReference>
<dbReference type="Gene3D" id="3.30.260.10">
    <property type="entry name" value="TCP-1-like chaperonin intermediate domain"/>
    <property type="match status" value="1"/>
</dbReference>
<protein>
    <recommendedName>
        <fullName evidence="3">T-complex protein 1 subunit gamma</fullName>
    </recommendedName>
</protein>
<evidence type="ECO:0000313" key="10">
    <source>
        <dbReference type="Proteomes" id="UP000092993"/>
    </source>
</evidence>
<name>A0A1C7LK88_GRIFR</name>
<dbReference type="InterPro" id="IPR027413">
    <property type="entry name" value="GROEL-like_equatorial_sf"/>
</dbReference>
<keyword evidence="6" id="KW-0067">ATP-binding</keyword>
<gene>
    <name evidence="9" type="primary">cct3</name>
    <name evidence="9" type="ORF">A0H81_14838</name>
</gene>
<evidence type="ECO:0000256" key="6">
    <source>
        <dbReference type="ARBA" id="ARBA00022840"/>
    </source>
</evidence>
<keyword evidence="4" id="KW-0963">Cytoplasm</keyword>
<proteinExistence type="inferred from homology"/>
<dbReference type="STRING" id="5627.A0A1C7LK88"/>
<dbReference type="SUPFAM" id="SSF48592">
    <property type="entry name" value="GroEL equatorial domain-like"/>
    <property type="match status" value="1"/>
</dbReference>
<dbReference type="SUPFAM" id="SSF52029">
    <property type="entry name" value="GroEL apical domain-like"/>
    <property type="match status" value="1"/>
</dbReference>
<dbReference type="InterPro" id="IPR002423">
    <property type="entry name" value="Cpn60/GroEL/TCP-1"/>
</dbReference>
<dbReference type="GO" id="GO:0140662">
    <property type="term" value="F:ATP-dependent protein folding chaperone"/>
    <property type="evidence" value="ECO:0007669"/>
    <property type="project" value="InterPro"/>
</dbReference>
<dbReference type="AlphaFoldDB" id="A0A1C7LK88"/>
<keyword evidence="5" id="KW-0547">Nucleotide-binding</keyword>
<keyword evidence="10" id="KW-1185">Reference proteome</keyword>
<dbReference type="InterPro" id="IPR017998">
    <property type="entry name" value="Chaperone_TCP-1"/>
</dbReference>
<evidence type="ECO:0000256" key="2">
    <source>
        <dbReference type="ARBA" id="ARBA00008020"/>
    </source>
</evidence>
<evidence type="ECO:0000256" key="5">
    <source>
        <dbReference type="ARBA" id="ARBA00022741"/>
    </source>
</evidence>
<comment type="subcellular location">
    <subcellularLocation>
        <location evidence="1">Cytoplasm</location>
    </subcellularLocation>
</comment>
<dbReference type="InterPro" id="IPR027410">
    <property type="entry name" value="TCP-1-like_intermed_sf"/>
</dbReference>
<dbReference type="Proteomes" id="UP000092993">
    <property type="component" value="Unassembled WGS sequence"/>
</dbReference>
<comment type="caution">
    <text evidence="9">The sequence shown here is derived from an EMBL/GenBank/DDBJ whole genome shotgun (WGS) entry which is preliminary data.</text>
</comment>
<evidence type="ECO:0000256" key="8">
    <source>
        <dbReference type="SAM" id="MobiDB-lite"/>
    </source>
</evidence>
<dbReference type="FunFam" id="3.50.7.10:FF:000005">
    <property type="entry name" value="T-complex protein 1 subunit gamma"/>
    <property type="match status" value="1"/>
</dbReference>
<dbReference type="PANTHER" id="PTHR11353">
    <property type="entry name" value="CHAPERONIN"/>
    <property type="match status" value="1"/>
</dbReference>
<dbReference type="GO" id="GO:0016887">
    <property type="term" value="F:ATP hydrolysis activity"/>
    <property type="evidence" value="ECO:0007669"/>
    <property type="project" value="InterPro"/>
</dbReference>
<evidence type="ECO:0000256" key="7">
    <source>
        <dbReference type="ARBA" id="ARBA00023186"/>
    </source>
</evidence>
<dbReference type="GO" id="GO:0005524">
    <property type="term" value="F:ATP binding"/>
    <property type="evidence" value="ECO:0007669"/>
    <property type="project" value="UniProtKB-KW"/>
</dbReference>
<dbReference type="Gene3D" id="1.10.560.10">
    <property type="entry name" value="GroEL-like equatorial domain"/>
    <property type="match status" value="1"/>
</dbReference>
<dbReference type="NCBIfam" id="TIGR02344">
    <property type="entry name" value="chap_CCT_gamma"/>
    <property type="match status" value="1"/>
</dbReference>
<organism evidence="9 10">
    <name type="scientific">Grifola frondosa</name>
    <name type="common">Maitake</name>
    <name type="synonym">Polyporus frondosus</name>
    <dbReference type="NCBI Taxonomy" id="5627"/>
    <lineage>
        <taxon>Eukaryota</taxon>
        <taxon>Fungi</taxon>
        <taxon>Dikarya</taxon>
        <taxon>Basidiomycota</taxon>
        <taxon>Agaricomycotina</taxon>
        <taxon>Agaricomycetes</taxon>
        <taxon>Polyporales</taxon>
        <taxon>Grifolaceae</taxon>
        <taxon>Grifola</taxon>
    </lineage>
</organism>